<feature type="compositionally biased region" description="Polar residues" evidence="1">
    <location>
        <begin position="293"/>
        <end position="302"/>
    </location>
</feature>
<dbReference type="EMBL" id="KB456270">
    <property type="protein sequence ID" value="EMF08866.1"/>
    <property type="molecule type" value="Genomic_DNA"/>
</dbReference>
<sequence length="389" mass="43345">MSTTGHAGASPPSRGCPVQTPMNHIQARPTPRSSNLSEPSNASRKRQTPGNTKMPEFCDLTGDTRTWELISEDHSRELIGLPPRGKSYIDLIEVDKVDPDSVLHDSSVEVSASTTERAHEAPPLRRSPHPPALPSTCVQTPETDNRSGLFKDIDWTPSLTRPKAHPPQDGLYSPRRRSNSRRRPDLEPQERLAKRPRKSASAGWPDSDRELHVFDSMALLQWNRTTHVGLQTTPSLHEDKDMSSPRESENIANRHPPNQLHRLSFSSRYNSREELPTPISLDHGPPHLPNLGINDTTASPLNRESGISGYPGPTSLERRHITRAALHSSRAHPSSTHHNRPRNGRRQTRIMKSTPRPKPHMSNSRTPPPGADVKPSELESVDDPVESIE</sequence>
<feature type="compositionally biased region" description="Basic residues" evidence="1">
    <location>
        <begin position="335"/>
        <end position="359"/>
    </location>
</feature>
<dbReference type="Proteomes" id="UP000016931">
    <property type="component" value="Unassembled WGS sequence"/>
</dbReference>
<feature type="compositionally biased region" description="Polar residues" evidence="1">
    <location>
        <begin position="31"/>
        <end position="42"/>
    </location>
</feature>
<reference evidence="2 3" key="1">
    <citation type="journal article" date="2012" name="PLoS Pathog.">
        <title>Diverse lifestyles and strategies of plant pathogenesis encoded in the genomes of eighteen Dothideomycetes fungi.</title>
        <authorList>
            <person name="Ohm R.A."/>
            <person name="Feau N."/>
            <person name="Henrissat B."/>
            <person name="Schoch C.L."/>
            <person name="Horwitz B.A."/>
            <person name="Barry K.W."/>
            <person name="Condon B.J."/>
            <person name="Copeland A.C."/>
            <person name="Dhillon B."/>
            <person name="Glaser F."/>
            <person name="Hesse C.N."/>
            <person name="Kosti I."/>
            <person name="LaButti K."/>
            <person name="Lindquist E.A."/>
            <person name="Lucas S."/>
            <person name="Salamov A.A."/>
            <person name="Bradshaw R.E."/>
            <person name="Ciuffetti L."/>
            <person name="Hamelin R.C."/>
            <person name="Kema G.H.J."/>
            <person name="Lawrence C."/>
            <person name="Scott J.A."/>
            <person name="Spatafora J.W."/>
            <person name="Turgeon B.G."/>
            <person name="de Wit P.J.G.M."/>
            <person name="Zhong S."/>
            <person name="Goodwin S.B."/>
            <person name="Grigoriev I.V."/>
        </authorList>
    </citation>
    <scope>NUCLEOTIDE SEQUENCE [LARGE SCALE GENOMIC DNA]</scope>
    <source>
        <strain evidence="2 3">SO2202</strain>
    </source>
</reference>
<feature type="compositionally biased region" description="Acidic residues" evidence="1">
    <location>
        <begin position="379"/>
        <end position="389"/>
    </location>
</feature>
<accession>M3CYY0</accession>
<feature type="region of interest" description="Disordered" evidence="1">
    <location>
        <begin position="1"/>
        <end position="59"/>
    </location>
</feature>
<feature type="region of interest" description="Disordered" evidence="1">
    <location>
        <begin position="105"/>
        <end position="207"/>
    </location>
</feature>
<name>M3CYY0_SPHMS</name>
<evidence type="ECO:0000256" key="1">
    <source>
        <dbReference type="SAM" id="MobiDB-lite"/>
    </source>
</evidence>
<protein>
    <submittedName>
        <fullName evidence="2">Uncharacterized protein</fullName>
    </submittedName>
</protein>
<feature type="compositionally biased region" description="Basic and acidic residues" evidence="1">
    <location>
        <begin position="143"/>
        <end position="154"/>
    </location>
</feature>
<organism evidence="2 3">
    <name type="scientific">Sphaerulina musiva (strain SO2202)</name>
    <name type="common">Poplar stem canker fungus</name>
    <name type="synonym">Septoria musiva</name>
    <dbReference type="NCBI Taxonomy" id="692275"/>
    <lineage>
        <taxon>Eukaryota</taxon>
        <taxon>Fungi</taxon>
        <taxon>Dikarya</taxon>
        <taxon>Ascomycota</taxon>
        <taxon>Pezizomycotina</taxon>
        <taxon>Dothideomycetes</taxon>
        <taxon>Dothideomycetidae</taxon>
        <taxon>Mycosphaerellales</taxon>
        <taxon>Mycosphaerellaceae</taxon>
        <taxon>Sphaerulina</taxon>
    </lineage>
</organism>
<dbReference type="RefSeq" id="XP_016756987.1">
    <property type="nucleotide sequence ID" value="XM_016901634.1"/>
</dbReference>
<evidence type="ECO:0000313" key="3">
    <source>
        <dbReference type="Proteomes" id="UP000016931"/>
    </source>
</evidence>
<dbReference type="HOGENOM" id="CLU_710116_0_0_1"/>
<evidence type="ECO:0000313" key="2">
    <source>
        <dbReference type="EMBL" id="EMF08866.1"/>
    </source>
</evidence>
<dbReference type="AlphaFoldDB" id="M3CYY0"/>
<keyword evidence="3" id="KW-1185">Reference proteome</keyword>
<feature type="compositionally biased region" description="Basic and acidic residues" evidence="1">
    <location>
        <begin position="182"/>
        <end position="193"/>
    </location>
</feature>
<proteinExistence type="predicted"/>
<feature type="compositionally biased region" description="Basic and acidic residues" evidence="1">
    <location>
        <begin position="236"/>
        <end position="249"/>
    </location>
</feature>
<dbReference type="GeneID" id="27898771"/>
<feature type="region of interest" description="Disordered" evidence="1">
    <location>
        <begin position="231"/>
        <end position="261"/>
    </location>
</feature>
<feature type="region of interest" description="Disordered" evidence="1">
    <location>
        <begin position="274"/>
        <end position="389"/>
    </location>
</feature>
<gene>
    <name evidence="2" type="ORF">SEPMUDRAFT_120761</name>
</gene>